<organism evidence="13 14">
    <name type="scientific">Saccharothrix xinjiangensis</name>
    <dbReference type="NCBI Taxonomy" id="204798"/>
    <lineage>
        <taxon>Bacteria</taxon>
        <taxon>Bacillati</taxon>
        <taxon>Actinomycetota</taxon>
        <taxon>Actinomycetes</taxon>
        <taxon>Pseudonocardiales</taxon>
        <taxon>Pseudonocardiaceae</taxon>
        <taxon>Saccharothrix</taxon>
    </lineage>
</organism>
<evidence type="ECO:0000256" key="12">
    <source>
        <dbReference type="SAM" id="Phobius"/>
    </source>
</evidence>
<reference evidence="14" key="1">
    <citation type="journal article" date="2019" name="Int. J. Syst. Evol. Microbiol.">
        <title>The Global Catalogue of Microorganisms (GCM) 10K type strain sequencing project: providing services to taxonomists for standard genome sequencing and annotation.</title>
        <authorList>
            <consortium name="The Broad Institute Genomics Platform"/>
            <consortium name="The Broad Institute Genome Sequencing Center for Infectious Disease"/>
            <person name="Wu L."/>
            <person name="Ma J."/>
        </authorList>
    </citation>
    <scope>NUCLEOTIDE SEQUENCE [LARGE SCALE GENOMIC DNA]</scope>
    <source>
        <strain evidence="14">KCTC 12848</strain>
    </source>
</reference>
<evidence type="ECO:0000256" key="11">
    <source>
        <dbReference type="SAM" id="MobiDB-lite"/>
    </source>
</evidence>
<gene>
    <name evidence="13" type="ORF">ACFPFM_00200</name>
</gene>
<keyword evidence="8 12" id="KW-0472">Membrane</keyword>
<evidence type="ECO:0000313" key="14">
    <source>
        <dbReference type="Proteomes" id="UP001595833"/>
    </source>
</evidence>
<evidence type="ECO:0000313" key="13">
    <source>
        <dbReference type="EMBL" id="MFC5052165.1"/>
    </source>
</evidence>
<evidence type="ECO:0000256" key="1">
    <source>
        <dbReference type="ARBA" id="ARBA00004651"/>
    </source>
</evidence>
<feature type="region of interest" description="Disordered" evidence="11">
    <location>
        <begin position="1"/>
        <end position="24"/>
    </location>
</feature>
<protein>
    <recommendedName>
        <fullName evidence="10">Xylose transport system permease protein XylH</fullName>
    </recommendedName>
</protein>
<comment type="subcellular location">
    <subcellularLocation>
        <location evidence="1">Cell membrane</location>
        <topology evidence="1">Multi-pass membrane protein</topology>
    </subcellularLocation>
</comment>
<comment type="caution">
    <text evidence="13">The sequence shown here is derived from an EMBL/GenBank/DDBJ whole genome shotgun (WGS) entry which is preliminary data.</text>
</comment>
<comment type="function">
    <text evidence="9">Part of the binding-protein-dependent transport system for D-xylose. Probably responsible for the translocation of the substrate across the membrane.</text>
</comment>
<evidence type="ECO:0000256" key="9">
    <source>
        <dbReference type="ARBA" id="ARBA00035611"/>
    </source>
</evidence>
<feature type="transmembrane region" description="Helical" evidence="12">
    <location>
        <begin position="312"/>
        <end position="336"/>
    </location>
</feature>
<feature type="transmembrane region" description="Helical" evidence="12">
    <location>
        <begin position="396"/>
        <end position="418"/>
    </location>
</feature>
<dbReference type="PANTHER" id="PTHR32196">
    <property type="entry name" value="ABC TRANSPORTER PERMEASE PROTEIN YPHD-RELATED-RELATED"/>
    <property type="match status" value="1"/>
</dbReference>
<evidence type="ECO:0000256" key="2">
    <source>
        <dbReference type="ARBA" id="ARBA00022448"/>
    </source>
</evidence>
<keyword evidence="7 12" id="KW-1133">Transmembrane helix</keyword>
<keyword evidence="3" id="KW-1003">Cell membrane</keyword>
<keyword evidence="6 12" id="KW-0812">Transmembrane</keyword>
<keyword evidence="2" id="KW-0813">Transport</keyword>
<evidence type="ECO:0000256" key="4">
    <source>
        <dbReference type="ARBA" id="ARBA00022519"/>
    </source>
</evidence>
<evidence type="ECO:0000256" key="10">
    <source>
        <dbReference type="ARBA" id="ARBA00035686"/>
    </source>
</evidence>
<dbReference type="RefSeq" id="WP_344042351.1">
    <property type="nucleotide sequence ID" value="NZ_BAAAKE010000033.1"/>
</dbReference>
<name>A0ABV9XSG9_9PSEU</name>
<accession>A0ABV9XSG9</accession>
<dbReference type="CDD" id="cd06579">
    <property type="entry name" value="TM_PBP1_transp_AraH_like"/>
    <property type="match status" value="1"/>
</dbReference>
<evidence type="ECO:0000256" key="3">
    <source>
        <dbReference type="ARBA" id="ARBA00022475"/>
    </source>
</evidence>
<feature type="transmembrane region" description="Helical" evidence="12">
    <location>
        <begin position="46"/>
        <end position="66"/>
    </location>
</feature>
<feature type="transmembrane region" description="Helical" evidence="12">
    <location>
        <begin position="285"/>
        <end position="306"/>
    </location>
</feature>
<feature type="transmembrane region" description="Helical" evidence="12">
    <location>
        <begin position="103"/>
        <end position="121"/>
    </location>
</feature>
<evidence type="ECO:0000256" key="8">
    <source>
        <dbReference type="ARBA" id="ARBA00023136"/>
    </source>
</evidence>
<dbReference type="PANTHER" id="PTHR32196:SF32">
    <property type="entry name" value="XYLOSE TRANSPORT SYSTEM PERMEASE PROTEIN XYLH"/>
    <property type="match status" value="1"/>
</dbReference>
<dbReference type="Pfam" id="PF02653">
    <property type="entry name" value="BPD_transp_2"/>
    <property type="match status" value="1"/>
</dbReference>
<keyword evidence="5" id="KW-0762">Sugar transport</keyword>
<proteinExistence type="predicted"/>
<evidence type="ECO:0000256" key="5">
    <source>
        <dbReference type="ARBA" id="ARBA00022597"/>
    </source>
</evidence>
<feature type="transmembrane region" description="Helical" evidence="12">
    <location>
        <begin position="245"/>
        <end position="264"/>
    </location>
</feature>
<feature type="transmembrane region" description="Helical" evidence="12">
    <location>
        <begin position="365"/>
        <end position="384"/>
    </location>
</feature>
<evidence type="ECO:0000256" key="7">
    <source>
        <dbReference type="ARBA" id="ARBA00022989"/>
    </source>
</evidence>
<evidence type="ECO:0000256" key="6">
    <source>
        <dbReference type="ARBA" id="ARBA00022692"/>
    </source>
</evidence>
<dbReference type="InterPro" id="IPR001851">
    <property type="entry name" value="ABC_transp_permease"/>
</dbReference>
<dbReference type="Proteomes" id="UP001595833">
    <property type="component" value="Unassembled WGS sequence"/>
</dbReference>
<feature type="transmembrane region" description="Helical" evidence="12">
    <location>
        <begin position="448"/>
        <end position="466"/>
    </location>
</feature>
<feature type="transmembrane region" description="Helical" evidence="12">
    <location>
        <begin position="78"/>
        <end position="98"/>
    </location>
</feature>
<feature type="transmembrane region" description="Helical" evidence="12">
    <location>
        <begin position="157"/>
        <end position="174"/>
    </location>
</feature>
<keyword evidence="4" id="KW-0997">Cell inner membrane</keyword>
<dbReference type="EMBL" id="JBHSJB010000002">
    <property type="protein sequence ID" value="MFC5052165.1"/>
    <property type="molecule type" value="Genomic_DNA"/>
</dbReference>
<feature type="transmembrane region" description="Helical" evidence="12">
    <location>
        <begin position="206"/>
        <end position="225"/>
    </location>
</feature>
<keyword evidence="14" id="KW-1185">Reference proteome</keyword>
<feature type="transmembrane region" description="Helical" evidence="12">
    <location>
        <begin position="180"/>
        <end position="199"/>
    </location>
</feature>
<sequence>MTNTTSETSPKDPQGAAISDFGIDTTSQSTGEALRDYVARLRGGELGSLPALLGLVALLIVFSSLADTFLTLGNIANLLAQGASIVIIAMGLVFVLLLGEIDLSAGTASGVTASVMALHLVENGNLLGGMGDTVFIMYCAVLVLAIALAAVVKLWPAAAMAGFALLVSVIGVPANPWVEILLAICVGAAIGSVTGFLVAKVGIPSFVVTLGLFLTWSGVVLQLIGDGGTLGLRNDVLFNVANGNLSTAGSWALFAIAAGGYAALVLGRHFSRLRKGLVAQPTPMILTKVGIVVVLAAAATYALTLNRSASDFVVIAGVPYVVPLVLVLLVLGTFVLERTRYGRHVYAVGGNQEAARRAGINVAQIRMSVFVIASSASAIGAIVYSSKVGSVDPNAGGGNTLLMAVGAAVIGGVSLFGGKGRLRDAVIGGAVLATIYNGMGLLKQPAAVVYVVTGLVLLLAASIDALSRRRAASSTR</sequence>
<feature type="transmembrane region" description="Helical" evidence="12">
    <location>
        <begin position="425"/>
        <end position="442"/>
    </location>
</feature>
<feature type="transmembrane region" description="Helical" evidence="12">
    <location>
        <begin position="133"/>
        <end position="152"/>
    </location>
</feature>